<keyword evidence="11" id="KW-0505">Motor protein</keyword>
<dbReference type="Gene3D" id="1.20.1270.280">
    <property type="match status" value="1"/>
</dbReference>
<evidence type="ECO:0000256" key="14">
    <source>
        <dbReference type="SAM" id="Coils"/>
    </source>
</evidence>
<dbReference type="FunFam" id="1.10.8.720:FF:000001">
    <property type="entry name" value="dynein heavy chain 7, axonemal"/>
    <property type="match status" value="1"/>
</dbReference>
<dbReference type="FunFam" id="3.20.180.20:FF:000003">
    <property type="entry name" value="Dynein heavy chain 12, axonemal"/>
    <property type="match status" value="1"/>
</dbReference>
<dbReference type="GeneID" id="104997955"/>
<dbReference type="FunFam" id="1.20.58.1120:FF:000007">
    <property type="entry name" value="Dynein heavy chain 4"/>
    <property type="match status" value="1"/>
</dbReference>
<evidence type="ECO:0000256" key="13">
    <source>
        <dbReference type="ARBA" id="ARBA00023273"/>
    </source>
</evidence>
<dbReference type="Gene3D" id="1.10.8.1220">
    <property type="match status" value="1"/>
</dbReference>
<evidence type="ECO:0000259" key="25">
    <source>
        <dbReference type="Pfam" id="PF22597"/>
    </source>
</evidence>
<feature type="domain" description="Dynein heavy chain C-terminal" evidence="24">
    <location>
        <begin position="4103"/>
        <end position="4499"/>
    </location>
</feature>
<feature type="domain" description="Dynein heavy chain region D6 P-loop" evidence="16">
    <location>
        <begin position="3805"/>
        <end position="3921"/>
    </location>
</feature>
<keyword evidence="4" id="KW-0493">Microtubule</keyword>
<dbReference type="GO" id="GO:0030286">
    <property type="term" value="C:dynein complex"/>
    <property type="evidence" value="ECO:0007669"/>
    <property type="project" value="UniProtKB-KW"/>
</dbReference>
<evidence type="ECO:0000256" key="6">
    <source>
        <dbReference type="ARBA" id="ARBA00022741"/>
    </source>
</evidence>
<dbReference type="Gene3D" id="1.20.920.30">
    <property type="match status" value="1"/>
</dbReference>
<feature type="coiled-coil region" evidence="14">
    <location>
        <begin position="311"/>
        <end position="338"/>
    </location>
</feature>
<feature type="domain" description="Dynein heavy chain hydrolytic ATP-binding dynein motor region" evidence="18">
    <location>
        <begin position="1488"/>
        <end position="1821"/>
    </location>
</feature>
<dbReference type="Gene3D" id="1.10.287.2620">
    <property type="match status" value="1"/>
</dbReference>
<feature type="domain" description="Dynein heavy chain AAA 5 extension" evidence="22">
    <location>
        <begin position="2132"/>
        <end position="2252"/>
    </location>
</feature>
<dbReference type="InterPro" id="IPR035706">
    <property type="entry name" value="AAA_9"/>
</dbReference>
<evidence type="ECO:0000259" key="16">
    <source>
        <dbReference type="Pfam" id="PF03028"/>
    </source>
</evidence>
<dbReference type="FunFam" id="1.10.287.2620:FF:000001">
    <property type="entry name" value="Cytoplasmic dynein heavy chain 1"/>
    <property type="match status" value="1"/>
</dbReference>
<feature type="region of interest" description="Disordered" evidence="15">
    <location>
        <begin position="71"/>
        <end position="99"/>
    </location>
</feature>
<dbReference type="Pfam" id="PF12774">
    <property type="entry name" value="AAA_6"/>
    <property type="match status" value="1"/>
</dbReference>
<dbReference type="Gene3D" id="1.20.140.100">
    <property type="entry name" value="Dynein heavy chain, N-terminal domain 2"/>
    <property type="match status" value="1"/>
</dbReference>
<dbReference type="InterPro" id="IPR042222">
    <property type="entry name" value="Dynein_2_N"/>
</dbReference>
<dbReference type="GO" id="GO:0005930">
    <property type="term" value="C:axoneme"/>
    <property type="evidence" value="ECO:0007669"/>
    <property type="project" value="UniProtKB-SubCell"/>
</dbReference>
<dbReference type="OrthoDB" id="424310at2759"/>
<dbReference type="Gene3D" id="3.40.50.300">
    <property type="entry name" value="P-loop containing nucleotide triphosphate hydrolases"/>
    <property type="match status" value="6"/>
</dbReference>
<evidence type="ECO:0000256" key="12">
    <source>
        <dbReference type="ARBA" id="ARBA00023212"/>
    </source>
</evidence>
<dbReference type="SUPFAM" id="SSF52540">
    <property type="entry name" value="P-loop containing nucleoside triphosphate hydrolases"/>
    <property type="match status" value="4"/>
</dbReference>
<dbReference type="InterPro" id="IPR026983">
    <property type="entry name" value="DHC"/>
</dbReference>
<dbReference type="Pfam" id="PF22597">
    <property type="entry name" value="DYN_lid"/>
    <property type="match status" value="1"/>
</dbReference>
<feature type="domain" description="Dynein heavy chain linker" evidence="17">
    <location>
        <begin position="958"/>
        <end position="1356"/>
    </location>
</feature>
<dbReference type="Gene3D" id="1.10.8.710">
    <property type="match status" value="1"/>
</dbReference>
<dbReference type="RefSeq" id="XP_010851239.1">
    <property type="nucleotide sequence ID" value="XM_010852937.1"/>
</dbReference>
<dbReference type="GO" id="GO:0008569">
    <property type="term" value="F:minus-end-directed microtubule motor activity"/>
    <property type="evidence" value="ECO:0007669"/>
    <property type="project" value="InterPro"/>
</dbReference>
<dbReference type="GO" id="GO:0005874">
    <property type="term" value="C:microtubule"/>
    <property type="evidence" value="ECO:0007669"/>
    <property type="project" value="UniProtKB-KW"/>
</dbReference>
<evidence type="ECO:0000256" key="2">
    <source>
        <dbReference type="ARBA" id="ARBA00008887"/>
    </source>
</evidence>
<organism evidence="26 27">
    <name type="scientific">Bison bison bison</name>
    <name type="common">North American plains bison</name>
    <dbReference type="NCBI Taxonomy" id="43346"/>
    <lineage>
        <taxon>Eukaryota</taxon>
        <taxon>Metazoa</taxon>
        <taxon>Chordata</taxon>
        <taxon>Craniata</taxon>
        <taxon>Vertebrata</taxon>
        <taxon>Euteleostomi</taxon>
        <taxon>Mammalia</taxon>
        <taxon>Eutheria</taxon>
        <taxon>Laurasiatheria</taxon>
        <taxon>Artiodactyla</taxon>
        <taxon>Ruminantia</taxon>
        <taxon>Pecora</taxon>
        <taxon>Bovidae</taxon>
        <taxon>Bovinae</taxon>
        <taxon>Bison</taxon>
    </lineage>
</organism>
<gene>
    <name evidence="27" type="primary">DNAH14</name>
</gene>
<dbReference type="FunFam" id="1.20.140.100:FF:000004">
    <property type="entry name" value="Dynein axonemal heavy chain 6"/>
    <property type="match status" value="1"/>
</dbReference>
<sequence>MSSFLVLKHEEAKYYQDVLPSGNRPAGKETLKHKTFGTISVPLKSEKAEEIYQDYTPGIIQQDVLTSEPLLGKKKEKSKEKDQTHACPKVRKKRLASYDRTEPNDDDVVRHIIKLREKLGWQTVLPRHSLEYRCFKTATQKILLKEPLKDDGEFIYCLLRKNPKALYNPYDLYVVSAHRARHCKEFWIITASFISKVTKIGGEEEIELIPTLEWLLERRCYYLLQQFKIFSNFRINKLFVTWKLTVKRIKTDKSRSLLYRSLFFADELFQGCLLYIKGLCEDAVSLKKGDEDNSNAICLVKLDKFRTYSLHEFCEEQLHQATQALKQLEDVRDKAISEIKLTILKVAEKKDIKEYFESNLSEDTTHFKLPTYRRLLEVIFRFLMLVDYMFQELIRQLMNTAVTLLLELFNNSARMPASVEKKNENLIKIHKDIFAFTGKMTSDYEEFDNSNLYAYSVPKSEVKTQDNEILNSIKVNTNLRKICAPIFEVNLQLRTPAESDSSENSEENLHESDKCSEKSAIYEDTSENEVNVFIKQSSEELLPMKKSKRMSYSYEILSELDFDTEFEKNCMNDELLEFPTNLFITPNRLDFSIQIQNMVAAIEKCITKIIPLCQDPRLSIFTESALIMDLPNKKKNVSDYQTRWPDCQVLFEMDPAYQDKIASFLTIIGSSMGQVSIYSCQFRKYCTMVEKAKIIGTKISSMEELTSTQFKSILSKFRNYLRQIVNMAIEKRIGIFNVMSFDYQLQCLPYVENIIDMSQNLLRSVIERKNANLLEVIDSSLQKLEYTPTEIEEFLEYFTFLDAISSKISKLEKEYTIVAQLYSVVRYYQIHVSEEQIAIYKILLIKFGQLKTSVKLSETNKDAAISKFRDNLESYITGLRIEVSNLKAKIRNSILLCASTPVSTAMEMIQTLSEEAASLAVKAKTYSNYQDCFDDSQSHMNFLNMEELTQIVLSDIADIDYDLTLRKILWDAQEEWGTLFWEWRNSTLDSIDTESVYRNVSKWMQIIFVLEKGLPKNDMVTHLKQSVIDFKQELPIIIALGNPCLKPRHWEALQEIIGKSVSLDKNCTVENLLALKMFQYENEINEISTSATSEATLEKMLYKVIDLWNTTPLHLVLHHTEAYSILIISSIDDILVQLEESQIILATVKGSSYLGPIKDLVDEWDQNLALFSYTLEEWMNCQRNWLYLEPIFHSAEIQRQLPAEAKLFSQVISMWKEIMSKIYNKLDALQIATSAGVLEILQNCNIHLEYIKKNLEDYLETKRMIFPRFYFLSNAELLDILSDSRNPECVQPHLVKCFENIRHLLIWKQEIGPHAVIMFISAEGETLVLPKKIRIRSGIEQWLVNVEKTMFDLVKKEKYLFSFIKFMLQNYYFYILFFQSQIIFYNDCIKSFVSSHPKKEVEKVHAHMIHHLEEVAELVVLNTHNSRAKVVLGALLTLYVHCRDTVRNLLLKSIFNADDFEWTRHLQYKWNEKQKLCYVSQGDASFTYGYEYLGCTPRLVITPLTDRCWLTLTGALHLNLGGCPAGPAGTGKTESVKDLAKSLGKHCVVFNCFEDLDYKIMGKFFFGLVESGAWCCFDEFNRIDVEVLSVIASQMLTIKAAKDSYSVRFVLEGKEIRINMSCAVFVTLNPGYKGRVELPDNLKSLFRPVAMMAPHYQMIAEVMLFSVGFKSAKLLSGKLVNIYELASKQLSQQDHYDFGLRSLKTILVMAGKKKRELKCNIRDISETEETLIIIEAMREASLPKFLPKDVLLFEKIMRDIFCGATVSKVNQIVLEKLIEIATQHLGLHQWPAQKERIIQFYNQLQACVGVMLVGPTGGGKTTVRRILEKALTLLPIEEFLLIEERDSISQISGRRGKIDICILNPKCITLSELYGHLDPNTMEWADGLLSATIRNYVYLNTTKYSNKDSESEISDSANVFKLDFSDTADSDYHIFEKEMEKDIKISESQNFDWQWIVLDGPVDSFWVENLNSMLDDTRTLCLANSERITLTSKIRVIFEVDSLAQASPAIVSRCAMVYMNPVDLGWEPYVKSWLLKNSKIMNKSEVDCLELMIKSSVPDGLQFIKKHQKFQPFPVQDITIVTTLCRILDAFFEFMSKTGIFELREDLKDISSEEIISHSKVSVKFKDVENRDENARYMAKNPIKLKKTIQKLFVFAFTWAFGGTLQREDEHEDDIFYPSSEPDSPSKVTYDFDNLVRELFEGNAQIGKMHWNTRRMKKRKGNKKCINLPNGEHSIFGYFVDIQQCEFIPWSELLPNIQTLVQRGTSILADPQGSSENLLKITECGESINYIATRDTTCLSFLVSLLLKNSCPVLLTGDFGVGKTAAINQMLEKLEGSGAFDVKYGSVLGEVLLYNEIKKSRFFKQNISILLSETHKTATGGLDKITKKADVKTDESSFKNSNKGIIVSAINFNINTSAAKTKEMILKKLVRRTKDSLGAPKNNRIVIFIDDLNMPESDMYGAQPPLELIRQLLDMGGIYDTEKITWKNIQDLSLVAACVFPVSRRYISPRLLKHFSILVLPHLPQTAIKTIFQVHLGTYFSINNFAPEVQKTKDQIISCCLAVYHQVCQTMLPTPTKCHYMFNLRDIFKLLLGLLQADKFVVNSKEMAALFFVHEATRVFHDRLLEEAERALFYQILSKELENYFQIGIDGCGKETCATLACYLAEHKIYRVPLSHNYAYLEFKEDFKKVFMQAGLEGNPSALIVSNLNLDQELFMEDLNSIINLGKIPDLFENEELDAIALKLRALAEQSGYVDNRQALLLFFQKRIHKNLNILMTMSPTRPNFHQNCRLYPSLISSCTVDWYEKWPEEALLIVADTFLREKVDIKNRENLKERLVPTCVQIHRSIKELNIKYFQTTRRRYYITPNNYLRFMDTFVHILKSQEKKMQKKRERFHMGLSKILETTALVTDMQEELLILGPQIEQKTKEKEILMEKLQKDSQVVEKVQMLVKQDEEIMAEEVRIVEEYAQKADNELKSVLPALDKAIVALNALDKADVSELRVYTRPPYLVLTVMNAVCILLQKKPNWTTAKLLLSETGFLKKLINIDKDSIPEKAFIKLKKILVLPDFNPNKIALVSVACCSMCQWVIALNNYHEAQKLVGPKQIQVAEAQNVLKIAQQRLDEKQRGLQLVEEHLQSLQEAYKEIVAEKELLAHRRKLATKRLQCASILLTALEDEKTRWQETIDQIDNKLEGIWGDILISAACIVYSGVLTAEFRQLIVEKWQNLCTENNISLSSNFSLIEVMAQKHEIHQWHQQGLPLGQYSTENAILIKNGLQWPLLIDPHKQAHNWIRQMEGPRLQELSTEDSNYIQTIENAMKTGGSVLLQNLPERLPPSLKEILKKDIYQRRGQYFIKINDSEIEYNSKFRLYVSTEIDNPYFPPFVYSFVTMINFTVTFQGFQDQLLSIVLSHEVPHLENQRFQLLESISLDAKTLEELEQKTLNLLENAQGFVLDDEEIVDILRKSKMTSNEISKRIKATRKAESEIEETRKLYLPIATRGALLYFLVSNLAQIDYMYQFSLDWFRQIFVSSVVSKSKEQEEHSLKRERMFLKKGHEITNLSKEPKLESEKRTLDRHLKNSIDTLTRIIFKVVSSALFNRHKLCFSFGLCTTIMQNNANGNLMQNDIGSLPEEEWNIFLNSSMLVNIKGVMPQPKLNSIYETCKNQHLQWVSDSRWKQCFYISNELEPFSLLCKSLLSNVSQWNAFKNSKAVYLLMSTAFSSENGSLEESEKSPEIAQVFNENEEIYSSINFPWEKLTPFQRLILIKILRPECLKNSVERFITEKIGNEYIHSTGTSLKESYEESNARTPLILIHSHGIDLTNTLLKFAQELMGTTNHVTMISLGRGQAAKAEALIVKALTKTEQWVFLQNCHLAASFMPRLCTIVELFNSPDVTIEPKFRLWLSSKSDSSFPIPILQKSLKIAVENPQGLKNNLLQTFGYSGSGEITEELFEKPDYGPWWKKILFSLCFFNALINERKIYGILGWNIAYAFSSSDLEVAIKVLENFLSAQSSIPWQTLRYLIGEVVYGGWVTDSWDRRCLNTLLYKFCNPEVLKDDFSFSTDEPLPKSGSMKDYIRIIQSLPEDDPPELLELHPEATRGFREIQAQKFIDNLIGMQPRFTITNLVFSREKSKDELVMAILSDMLTRLPLSVEKEEWAGTPSTLKYIMLSPIWESFHKDPKGYDPLIHCVLLTFLIQEIERFDQLLSIIHKSLKDLQLAIKGEIILTQELEEIYDSFLSTKVPKLWQKYAYKSSKALSSWVNDLIQRLNFFNTWAKMAYTAMHHRYMRLVTAWKHSSSSPSQDPKYPTEPNHEFFEGFPARYWLPAFFFPQAFLITVLQDYGRSQGISTDALTFTHHVISDTTDVKDKEFSIIIQKKLNIVRRAFKGTDPTHVGVHVFGLFIEGARWNHKEKILEDSLPCEICCDFPEIYFLPTKISTERSTVSKQTEPELYTFECPVYQTPERSSILTAAGLSSNFLTSVYLSTKKPPSHWITMQVALLCEENEK</sequence>
<evidence type="ECO:0000313" key="27">
    <source>
        <dbReference type="RefSeq" id="XP_010851239.1"/>
    </source>
</evidence>
<protein>
    <submittedName>
        <fullName evidence="27">Dynein heavy chain 14, axonemal</fullName>
    </submittedName>
</protein>
<dbReference type="InterPro" id="IPR041466">
    <property type="entry name" value="Dynein_AAA5_ext"/>
</dbReference>
<dbReference type="Gene3D" id="3.20.180.20">
    <property type="entry name" value="Dynein heavy chain, N-terminal domain 2"/>
    <property type="match status" value="1"/>
</dbReference>
<dbReference type="InterPro" id="IPR043157">
    <property type="entry name" value="Dynein_AAA1S"/>
</dbReference>
<feature type="region of interest" description="Disordered" evidence="15">
    <location>
        <begin position="496"/>
        <end position="515"/>
    </location>
</feature>
<dbReference type="Gene3D" id="1.10.8.720">
    <property type="entry name" value="Region D6 of dynein motor"/>
    <property type="match status" value="1"/>
</dbReference>
<dbReference type="InterPro" id="IPR024317">
    <property type="entry name" value="Dynein_heavy_chain_D4_dom"/>
</dbReference>
<comment type="subcellular location">
    <subcellularLocation>
        <location evidence="1">Cytoplasm</location>
        <location evidence="1">Cytoskeleton</location>
        <location evidence="1">Cilium axoneme</location>
    </subcellularLocation>
</comment>
<dbReference type="Pfam" id="PF17852">
    <property type="entry name" value="Dynein_AAA_lid"/>
    <property type="match status" value="1"/>
</dbReference>
<dbReference type="Pfam" id="PF18198">
    <property type="entry name" value="AAA_lid_11"/>
    <property type="match status" value="1"/>
</dbReference>
<keyword evidence="6" id="KW-0547">Nucleotide-binding</keyword>
<evidence type="ECO:0000256" key="8">
    <source>
        <dbReference type="ARBA" id="ARBA00023017"/>
    </source>
</evidence>
<reference evidence="27" key="1">
    <citation type="submission" date="2025-08" db="UniProtKB">
        <authorList>
            <consortium name="RefSeq"/>
        </authorList>
    </citation>
    <scope>IDENTIFICATION</scope>
    <source>
        <tissue evidence="27">Blood</tissue>
    </source>
</reference>
<feature type="domain" description="Dynein heavy chain AAA module D4" evidence="20">
    <location>
        <begin position="2635"/>
        <end position="2878"/>
    </location>
</feature>
<evidence type="ECO:0000256" key="1">
    <source>
        <dbReference type="ARBA" id="ARBA00004430"/>
    </source>
</evidence>
<dbReference type="InterPro" id="IPR041658">
    <property type="entry name" value="AAA_lid_11"/>
</dbReference>
<keyword evidence="10" id="KW-0969">Cilium</keyword>
<dbReference type="InterPro" id="IPR042219">
    <property type="entry name" value="AAA_lid_11_sf"/>
</dbReference>
<evidence type="ECO:0000259" key="18">
    <source>
        <dbReference type="Pfam" id="PF12774"/>
    </source>
</evidence>
<evidence type="ECO:0000256" key="9">
    <source>
        <dbReference type="ARBA" id="ARBA00023054"/>
    </source>
</evidence>
<dbReference type="PANTHER" id="PTHR22878:SF64">
    <property type="entry name" value="DYNEIN AXONEMAL HEAVY CHAIN 14"/>
    <property type="match status" value="1"/>
</dbReference>
<dbReference type="InterPro" id="IPR024743">
    <property type="entry name" value="Dynein_HC_stalk"/>
</dbReference>
<evidence type="ECO:0000256" key="11">
    <source>
        <dbReference type="ARBA" id="ARBA00023175"/>
    </source>
</evidence>
<evidence type="ECO:0000256" key="5">
    <source>
        <dbReference type="ARBA" id="ARBA00022737"/>
    </source>
</evidence>
<evidence type="ECO:0000313" key="26">
    <source>
        <dbReference type="Proteomes" id="UP000515208"/>
    </source>
</evidence>
<evidence type="ECO:0000256" key="3">
    <source>
        <dbReference type="ARBA" id="ARBA00022490"/>
    </source>
</evidence>
<dbReference type="Pfam" id="PF08393">
    <property type="entry name" value="DHC_N2"/>
    <property type="match status" value="1"/>
</dbReference>
<dbReference type="InterPro" id="IPR013602">
    <property type="entry name" value="Dynein_heavy_linker"/>
</dbReference>
<keyword evidence="12" id="KW-0206">Cytoskeleton</keyword>
<keyword evidence="5" id="KW-0677">Repeat</keyword>
<dbReference type="PANTHER" id="PTHR22878">
    <property type="entry name" value="DYNEIN HEAVY CHAIN 6, AXONEMAL-LIKE-RELATED"/>
    <property type="match status" value="1"/>
</dbReference>
<dbReference type="GO" id="GO:0007018">
    <property type="term" value="P:microtubule-based movement"/>
    <property type="evidence" value="ECO:0007669"/>
    <property type="project" value="InterPro"/>
</dbReference>
<dbReference type="KEGG" id="bbis:104997955"/>
<feature type="domain" description="Dynein heavy chain ATP-binding dynein motor region" evidence="21">
    <location>
        <begin position="3252"/>
        <end position="3471"/>
    </location>
</feature>
<evidence type="ECO:0000256" key="4">
    <source>
        <dbReference type="ARBA" id="ARBA00022701"/>
    </source>
</evidence>
<evidence type="ECO:0000256" key="15">
    <source>
        <dbReference type="SAM" id="MobiDB-lite"/>
    </source>
</evidence>
<dbReference type="Gene3D" id="1.20.58.1120">
    <property type="match status" value="1"/>
</dbReference>
<dbReference type="Pfam" id="PF12775">
    <property type="entry name" value="AAA_7"/>
    <property type="match status" value="2"/>
</dbReference>
<dbReference type="FunFam" id="1.20.920.20:FF:000006">
    <property type="entry name" value="Dynein, axonemal, heavy chain 6"/>
    <property type="match status" value="1"/>
</dbReference>
<dbReference type="Pfam" id="PF03028">
    <property type="entry name" value="Dynein_heavy"/>
    <property type="match status" value="1"/>
</dbReference>
<dbReference type="InterPro" id="IPR054354">
    <property type="entry name" value="DYNC2H1-like_lid"/>
</dbReference>
<dbReference type="FunFam" id="3.40.50.300:FF:001810">
    <property type="entry name" value="Cytoplasmic dynein 2 heavy chain 1"/>
    <property type="match status" value="1"/>
</dbReference>
<dbReference type="Pfam" id="PF18199">
    <property type="entry name" value="Dynein_C"/>
    <property type="match status" value="1"/>
</dbReference>
<name>A0A6P3IH21_BISBB</name>
<evidence type="ECO:0000259" key="17">
    <source>
        <dbReference type="Pfam" id="PF08393"/>
    </source>
</evidence>
<dbReference type="InterPro" id="IPR004273">
    <property type="entry name" value="Dynein_heavy_D6_P-loop"/>
</dbReference>
<evidence type="ECO:0000259" key="24">
    <source>
        <dbReference type="Pfam" id="PF18199"/>
    </source>
</evidence>
<keyword evidence="9 14" id="KW-0175">Coiled coil</keyword>
<dbReference type="GO" id="GO:0045505">
    <property type="term" value="F:dynein intermediate chain binding"/>
    <property type="evidence" value="ECO:0007669"/>
    <property type="project" value="InterPro"/>
</dbReference>
<keyword evidence="26" id="KW-1185">Reference proteome</keyword>
<dbReference type="FunFam" id="3.40.50.300:FF:000063">
    <property type="entry name" value="dynein heavy chain 6, axonemal"/>
    <property type="match status" value="1"/>
</dbReference>
<evidence type="ECO:0000256" key="7">
    <source>
        <dbReference type="ARBA" id="ARBA00022840"/>
    </source>
</evidence>
<dbReference type="Pfam" id="PF12781">
    <property type="entry name" value="AAA_9"/>
    <property type="match status" value="1"/>
</dbReference>
<dbReference type="InterPro" id="IPR027417">
    <property type="entry name" value="P-loop_NTPase"/>
</dbReference>
<dbReference type="CTD" id="127602"/>
<keyword evidence="13" id="KW-0966">Cell projection</keyword>
<dbReference type="Gene3D" id="6.10.140.1060">
    <property type="match status" value="1"/>
</dbReference>
<dbReference type="FunFam" id="3.10.490.20:FF:000005">
    <property type="entry name" value="Dynein axonemal heavy chain 6"/>
    <property type="match status" value="1"/>
</dbReference>
<feature type="domain" description="Dynein 2 heavy chain 1 cytoplasmic ATPase lid" evidence="25">
    <location>
        <begin position="2545"/>
        <end position="2630"/>
    </location>
</feature>
<evidence type="ECO:0000256" key="10">
    <source>
        <dbReference type="ARBA" id="ARBA00023069"/>
    </source>
</evidence>
<keyword evidence="7" id="KW-0067">ATP-binding</keyword>
<dbReference type="Gene3D" id="1.20.920.20">
    <property type="match status" value="1"/>
</dbReference>
<keyword evidence="3" id="KW-0963">Cytoplasm</keyword>
<dbReference type="Pfam" id="PF12777">
    <property type="entry name" value="MT"/>
    <property type="match status" value="1"/>
</dbReference>
<feature type="domain" description="Dynein heavy chain coiled coil stalk" evidence="19">
    <location>
        <begin position="2892"/>
        <end position="3222"/>
    </location>
</feature>
<dbReference type="Proteomes" id="UP000515208">
    <property type="component" value="Unplaced"/>
</dbReference>
<dbReference type="InterPro" id="IPR042228">
    <property type="entry name" value="Dynein_linker_3"/>
</dbReference>
<dbReference type="Gene3D" id="3.10.490.20">
    <property type="match status" value="1"/>
</dbReference>
<feature type="compositionally biased region" description="Basic and acidic residues" evidence="15">
    <location>
        <begin position="71"/>
        <end position="84"/>
    </location>
</feature>
<dbReference type="GO" id="GO:0005524">
    <property type="term" value="F:ATP binding"/>
    <property type="evidence" value="ECO:0007669"/>
    <property type="project" value="UniProtKB-KW"/>
</dbReference>
<dbReference type="FunFam" id="3.40.50.300:FF:000049">
    <property type="entry name" value="Dynein, axonemal, heavy chain 5"/>
    <property type="match status" value="1"/>
</dbReference>
<dbReference type="FunFam" id="1.10.8.1220:FF:000006">
    <property type="entry name" value="Dynein axonemal heavy chain 14"/>
    <property type="match status" value="1"/>
</dbReference>
<dbReference type="FunFam" id="1.10.8.710:FF:000001">
    <property type="entry name" value="Dynein axonemal heavy chain 2"/>
    <property type="match status" value="1"/>
</dbReference>
<feature type="coiled-coil region" evidence="14">
    <location>
        <begin position="3107"/>
        <end position="3190"/>
    </location>
</feature>
<feature type="domain" description="Dynein heavy chain AAA lid" evidence="23">
    <location>
        <begin position="3959"/>
        <end position="4095"/>
    </location>
</feature>
<dbReference type="InterPro" id="IPR041228">
    <property type="entry name" value="Dynein_C"/>
</dbReference>
<accession>A0A6P3IH21</accession>
<comment type="similarity">
    <text evidence="2">Belongs to the dynein heavy chain family.</text>
</comment>
<dbReference type="GO" id="GO:0051959">
    <property type="term" value="F:dynein light intermediate chain binding"/>
    <property type="evidence" value="ECO:0007669"/>
    <property type="project" value="InterPro"/>
</dbReference>
<evidence type="ECO:0000259" key="23">
    <source>
        <dbReference type="Pfam" id="PF18198"/>
    </source>
</evidence>
<evidence type="ECO:0000259" key="22">
    <source>
        <dbReference type="Pfam" id="PF17852"/>
    </source>
</evidence>
<evidence type="ECO:0000259" key="20">
    <source>
        <dbReference type="Pfam" id="PF12780"/>
    </source>
</evidence>
<dbReference type="FunFam" id="3.40.50.300:FF:000320">
    <property type="entry name" value="Dynein, axonemal, heavy chain 5"/>
    <property type="match status" value="1"/>
</dbReference>
<dbReference type="Pfam" id="PF12780">
    <property type="entry name" value="AAA_8"/>
    <property type="match status" value="1"/>
</dbReference>
<proteinExistence type="inferred from homology"/>
<dbReference type="InterPro" id="IPR043160">
    <property type="entry name" value="Dynein_C_barrel"/>
</dbReference>
<evidence type="ECO:0000259" key="19">
    <source>
        <dbReference type="Pfam" id="PF12777"/>
    </source>
</evidence>
<evidence type="ECO:0000259" key="21">
    <source>
        <dbReference type="Pfam" id="PF12781"/>
    </source>
</evidence>
<keyword evidence="8" id="KW-0243">Dynein</keyword>
<dbReference type="InterPro" id="IPR035699">
    <property type="entry name" value="AAA_6"/>
</dbReference>